<dbReference type="Pfam" id="PF00011">
    <property type="entry name" value="HSP20"/>
    <property type="match status" value="1"/>
</dbReference>
<evidence type="ECO:0000313" key="5">
    <source>
        <dbReference type="Ensembl" id="ENSSFAP00005021920.1"/>
    </source>
</evidence>
<protein>
    <recommendedName>
        <fullName evidence="4">SHSP domain-containing protein</fullName>
    </recommendedName>
</protein>
<name>A0A672GY16_SALFA</name>
<evidence type="ECO:0000256" key="1">
    <source>
        <dbReference type="PROSITE-ProRule" id="PRU00285"/>
    </source>
</evidence>
<evidence type="ECO:0000256" key="2">
    <source>
        <dbReference type="RuleBase" id="RU003616"/>
    </source>
</evidence>
<dbReference type="InParanoid" id="A0A672GY16"/>
<dbReference type="InterPro" id="IPR008978">
    <property type="entry name" value="HSP20-like_chaperone"/>
</dbReference>
<evidence type="ECO:0000259" key="4">
    <source>
        <dbReference type="PROSITE" id="PS01031"/>
    </source>
</evidence>
<evidence type="ECO:0000313" key="6">
    <source>
        <dbReference type="Proteomes" id="UP000472267"/>
    </source>
</evidence>
<reference evidence="5" key="3">
    <citation type="submission" date="2025-09" db="UniProtKB">
        <authorList>
            <consortium name="Ensembl"/>
        </authorList>
    </citation>
    <scope>IDENTIFICATION</scope>
</reference>
<dbReference type="PANTHER" id="PTHR46907">
    <property type="entry name" value="HEAT SHOCK PROTEIN BETA-7-RELATED"/>
    <property type="match status" value="1"/>
</dbReference>
<dbReference type="InterPro" id="IPR002068">
    <property type="entry name" value="A-crystallin/Hsp20_dom"/>
</dbReference>
<dbReference type="Proteomes" id="UP000472267">
    <property type="component" value="Chromosome 5"/>
</dbReference>
<comment type="similarity">
    <text evidence="1 2">Belongs to the small heat shock protein (HSP20) family.</text>
</comment>
<feature type="domain" description="SHSP" evidence="4">
    <location>
        <begin position="23"/>
        <end position="130"/>
    </location>
</feature>
<sequence length="157" mass="16953">QSVSCSSSAGSLRDQTTFTPTPSGNHSHSFPTGKIQVIGDMFQFTVDVSEFSPEEVIVTSSNNLLEVHAEKLGGDGTVTNTFFHRCKLPADVDPLSVAMHVGGDGVLTVTAHRVPHFSFGLHLNDKLFTSVGPINIFQLSFFVMVTNFTGLKIRIPC</sequence>
<dbReference type="Gene3D" id="2.60.40.790">
    <property type="match status" value="1"/>
</dbReference>
<feature type="region of interest" description="Disordered" evidence="3">
    <location>
        <begin position="1"/>
        <end position="30"/>
    </location>
</feature>
<dbReference type="PROSITE" id="PS01031">
    <property type="entry name" value="SHSP"/>
    <property type="match status" value="1"/>
</dbReference>
<reference evidence="5" key="2">
    <citation type="submission" date="2025-08" db="UniProtKB">
        <authorList>
            <consortium name="Ensembl"/>
        </authorList>
    </citation>
    <scope>IDENTIFICATION</scope>
</reference>
<dbReference type="Ensembl" id="ENSSFAT00005022844.1">
    <property type="protein sequence ID" value="ENSSFAP00005021920.1"/>
    <property type="gene ID" value="ENSSFAG00005011422.1"/>
</dbReference>
<evidence type="ECO:0000256" key="3">
    <source>
        <dbReference type="SAM" id="MobiDB-lite"/>
    </source>
</evidence>
<dbReference type="AlphaFoldDB" id="A0A672GY16"/>
<organism evidence="5 6">
    <name type="scientific">Salarias fasciatus</name>
    <name type="common">Jewelled blenny</name>
    <name type="synonym">Blennius fasciatus</name>
    <dbReference type="NCBI Taxonomy" id="181472"/>
    <lineage>
        <taxon>Eukaryota</taxon>
        <taxon>Metazoa</taxon>
        <taxon>Chordata</taxon>
        <taxon>Craniata</taxon>
        <taxon>Vertebrata</taxon>
        <taxon>Euteleostomi</taxon>
        <taxon>Actinopterygii</taxon>
        <taxon>Neopterygii</taxon>
        <taxon>Teleostei</taxon>
        <taxon>Neoteleostei</taxon>
        <taxon>Acanthomorphata</taxon>
        <taxon>Ovalentaria</taxon>
        <taxon>Blenniimorphae</taxon>
        <taxon>Blenniiformes</taxon>
        <taxon>Blennioidei</taxon>
        <taxon>Blenniidae</taxon>
        <taxon>Salariinae</taxon>
        <taxon>Salarias</taxon>
    </lineage>
</organism>
<keyword evidence="6" id="KW-1185">Reference proteome</keyword>
<accession>A0A672GY16</accession>
<reference evidence="5" key="1">
    <citation type="submission" date="2019-06" db="EMBL/GenBank/DDBJ databases">
        <authorList>
            <consortium name="Wellcome Sanger Institute Data Sharing"/>
        </authorList>
    </citation>
    <scope>NUCLEOTIDE SEQUENCE [LARGE SCALE GENOMIC DNA]</scope>
</reference>
<dbReference type="SUPFAM" id="SSF49764">
    <property type="entry name" value="HSP20-like chaperones"/>
    <property type="match status" value="1"/>
</dbReference>
<proteinExistence type="inferred from homology"/>